<dbReference type="OrthoDB" id="9899552at2759"/>
<keyword evidence="7" id="KW-0862">Zinc</keyword>
<evidence type="ECO:0000313" key="15">
    <source>
        <dbReference type="Proteomes" id="UP000515159"/>
    </source>
</evidence>
<name>A0A6P8PG50_GEOSA</name>
<comment type="subcellular location">
    <subcellularLocation>
        <location evidence="1">Nucleus</location>
    </subcellularLocation>
</comment>
<dbReference type="GO" id="GO:0005634">
    <property type="term" value="C:nucleus"/>
    <property type="evidence" value="ECO:0007669"/>
    <property type="project" value="UniProtKB-SubCell"/>
</dbReference>
<proteinExistence type="inferred from homology"/>
<feature type="compositionally biased region" description="Polar residues" evidence="13">
    <location>
        <begin position="843"/>
        <end position="857"/>
    </location>
</feature>
<dbReference type="Gene3D" id="3.30.160.60">
    <property type="entry name" value="Classic Zinc Finger"/>
    <property type="match status" value="4"/>
</dbReference>
<keyword evidence="6 12" id="KW-0863">Zinc-finger</keyword>
<evidence type="ECO:0000256" key="12">
    <source>
        <dbReference type="PROSITE-ProRule" id="PRU00042"/>
    </source>
</evidence>
<keyword evidence="4" id="KW-0479">Metal-binding</keyword>
<dbReference type="PROSITE" id="PS00028">
    <property type="entry name" value="ZINC_FINGER_C2H2_1"/>
    <property type="match status" value="3"/>
</dbReference>
<dbReference type="InterPro" id="IPR036236">
    <property type="entry name" value="Znf_C2H2_sf"/>
</dbReference>
<dbReference type="FunFam" id="3.30.160.60:FF:000042">
    <property type="entry name" value="Zinc finger protein 148"/>
    <property type="match status" value="2"/>
</dbReference>
<evidence type="ECO:0000259" key="14">
    <source>
        <dbReference type="PROSITE" id="PS50157"/>
    </source>
</evidence>
<dbReference type="GO" id="GO:0000978">
    <property type="term" value="F:RNA polymerase II cis-regulatory region sequence-specific DNA binding"/>
    <property type="evidence" value="ECO:0007669"/>
    <property type="project" value="TreeGrafter"/>
</dbReference>
<dbReference type="GeneID" id="117347580"/>
<dbReference type="KEGG" id="gsh:117347580"/>
<evidence type="ECO:0000256" key="13">
    <source>
        <dbReference type="SAM" id="MobiDB-lite"/>
    </source>
</evidence>
<dbReference type="GO" id="GO:0008270">
    <property type="term" value="F:zinc ion binding"/>
    <property type="evidence" value="ECO:0007669"/>
    <property type="project" value="UniProtKB-KW"/>
</dbReference>
<evidence type="ECO:0000256" key="2">
    <source>
        <dbReference type="ARBA" id="ARBA00006991"/>
    </source>
</evidence>
<dbReference type="PANTHER" id="PTHR23235:SF155">
    <property type="entry name" value="EARLY GROWTH RESPONSE 4-RELATED"/>
    <property type="match status" value="1"/>
</dbReference>
<dbReference type="AlphaFoldDB" id="A0A6P8PG50"/>
<dbReference type="FunCoup" id="A0A6P8PG50">
    <property type="interactions" value="3569"/>
</dbReference>
<dbReference type="Proteomes" id="UP000515159">
    <property type="component" value="Chromosome 13"/>
</dbReference>
<evidence type="ECO:0000313" key="16">
    <source>
        <dbReference type="RefSeq" id="XP_033774586.1"/>
    </source>
</evidence>
<protein>
    <submittedName>
        <fullName evidence="16">Zinc finger protein 281 isoform X1</fullName>
    </submittedName>
</protein>
<feature type="region of interest" description="Disordered" evidence="13">
    <location>
        <begin position="169"/>
        <end position="198"/>
    </location>
</feature>
<sequence>MEPTFPPSMLMFSHLPPVSSFARMAAAAGMPAAGQCQGPGPPPPRDMVLKKEPGSPPPPPSHSHAHVFLQPPPTAIKQENLMDGEQYRGRAPGLLHGGLGSNGNRSLMHDLGREVSGGGVAPGPAAAWDHVPSPLNRRFPMAACRSRKMLSLPANIAFLNRSEKTIGCDLKPSTSVKKGRKSNPESQEAKTKRKRNDYSKCMVGDGEASSLSPGQKPHLCEHCNATFRSSYHLRRHVLIHTGERPFQCSQCSMSFIQKYLLQRHEKIHSGEKPFSCDQCNMKFIQKYHMERHKRTHSGEKPYKCDTCQQVRYFSRTDRLLKHKRTCGEAIGKGGAVMEPGSSNSSSLDHLSGSFELPHGIASSSGRRKSKSKNALTDNKEHKSGSKMSEAHVTPSLLLPNYSVEIPIVSSSGGLIGTGTEELHARVPKLVFKKVNRKNIEKHELHMISSASGVSGQKLSTKACNSLDMASASVEAISLLQNTDGKQGHTSSNYDDAMQFLKKRRYLQAASSNSAYGVNVGHMVSQSVIQSAVASVMDGESPLALIDSSPLNTEIKSCHDKSGIPDEVLQSLLDHYSHKSEGQHDVPFSMNEHHVDLHTSGENSELVQEENVCSDSQSPPNDKVNMLHEYSKYLQQALERTSHSASFPLGPSLQFVSLSSTLSNHTLFSDKQIYTTSPLECGFSQSVTSVLPATLPKPHFGMLVGPQPSFSLSPLEAGHQQLTPSQELTDQLDPQKNLEPSSNYQIASQELTSQKEQQKNLAATSSFQLASQELGSRLDHQKDMGPRTTYQIENFAQAFGSQFKSSSRVPVAFNTNSNGDAEHRIRTSVSEFSGYANMSDVNEPGSTRVKTSTSQSYR</sequence>
<feature type="region of interest" description="Disordered" evidence="13">
    <location>
        <begin position="356"/>
        <end position="391"/>
    </location>
</feature>
<dbReference type="GO" id="GO:0000981">
    <property type="term" value="F:DNA-binding transcription factor activity, RNA polymerase II-specific"/>
    <property type="evidence" value="ECO:0007669"/>
    <property type="project" value="TreeGrafter"/>
</dbReference>
<keyword evidence="8" id="KW-0805">Transcription regulation</keyword>
<evidence type="ECO:0000256" key="9">
    <source>
        <dbReference type="ARBA" id="ARBA00023125"/>
    </source>
</evidence>
<evidence type="ECO:0000256" key="10">
    <source>
        <dbReference type="ARBA" id="ARBA00023163"/>
    </source>
</evidence>
<feature type="domain" description="C2H2-type" evidence="14">
    <location>
        <begin position="274"/>
        <end position="301"/>
    </location>
</feature>
<dbReference type="SUPFAM" id="SSF57667">
    <property type="entry name" value="beta-beta-alpha zinc fingers"/>
    <property type="match status" value="2"/>
</dbReference>
<dbReference type="Pfam" id="PF00096">
    <property type="entry name" value="zf-C2H2"/>
    <property type="match status" value="2"/>
</dbReference>
<feature type="domain" description="C2H2-type" evidence="14">
    <location>
        <begin position="246"/>
        <end position="273"/>
    </location>
</feature>
<keyword evidence="11" id="KW-0539">Nucleus</keyword>
<keyword evidence="10" id="KW-0804">Transcription</keyword>
<evidence type="ECO:0000256" key="3">
    <source>
        <dbReference type="ARBA" id="ARBA00022491"/>
    </source>
</evidence>
<keyword evidence="15" id="KW-1185">Reference proteome</keyword>
<dbReference type="FunFam" id="3.30.160.60:FF:000067">
    <property type="entry name" value="Vascular endothelial zinc finger 1"/>
    <property type="match status" value="1"/>
</dbReference>
<comment type="similarity">
    <text evidence="2">Belongs to the krueppel C2H2-type zinc-finger protein family.</text>
</comment>
<keyword evidence="3" id="KW-0678">Repressor</keyword>
<evidence type="ECO:0000256" key="8">
    <source>
        <dbReference type="ARBA" id="ARBA00023015"/>
    </source>
</evidence>
<dbReference type="RefSeq" id="XP_033774586.1">
    <property type="nucleotide sequence ID" value="XM_033918695.1"/>
</dbReference>
<keyword evidence="9" id="KW-0238">DNA-binding</keyword>
<evidence type="ECO:0000256" key="11">
    <source>
        <dbReference type="ARBA" id="ARBA00023242"/>
    </source>
</evidence>
<dbReference type="PROSITE" id="PS50157">
    <property type="entry name" value="ZINC_FINGER_C2H2_2"/>
    <property type="match status" value="3"/>
</dbReference>
<feature type="domain" description="C2H2-type" evidence="14">
    <location>
        <begin position="218"/>
        <end position="245"/>
    </location>
</feature>
<dbReference type="InParanoid" id="A0A6P8PG50"/>
<dbReference type="CTD" id="23528"/>
<accession>A0A6P8PG50</accession>
<evidence type="ECO:0000256" key="4">
    <source>
        <dbReference type="ARBA" id="ARBA00022723"/>
    </source>
</evidence>
<dbReference type="PANTHER" id="PTHR23235">
    <property type="entry name" value="KRUEPPEL-LIKE TRANSCRIPTION FACTOR"/>
    <property type="match status" value="1"/>
</dbReference>
<reference evidence="16" key="1">
    <citation type="submission" date="2025-08" db="UniProtKB">
        <authorList>
            <consortium name="RefSeq"/>
        </authorList>
    </citation>
    <scope>IDENTIFICATION</scope>
</reference>
<evidence type="ECO:0000256" key="5">
    <source>
        <dbReference type="ARBA" id="ARBA00022737"/>
    </source>
</evidence>
<feature type="region of interest" description="Disordered" evidence="13">
    <location>
        <begin position="31"/>
        <end position="68"/>
    </location>
</feature>
<evidence type="ECO:0000256" key="7">
    <source>
        <dbReference type="ARBA" id="ARBA00022833"/>
    </source>
</evidence>
<gene>
    <name evidence="16" type="primary">ZNF281</name>
</gene>
<organism evidence="15 16">
    <name type="scientific">Geotrypetes seraphini</name>
    <name type="common">Gaboon caecilian</name>
    <name type="synonym">Caecilia seraphini</name>
    <dbReference type="NCBI Taxonomy" id="260995"/>
    <lineage>
        <taxon>Eukaryota</taxon>
        <taxon>Metazoa</taxon>
        <taxon>Chordata</taxon>
        <taxon>Craniata</taxon>
        <taxon>Vertebrata</taxon>
        <taxon>Euteleostomi</taxon>
        <taxon>Amphibia</taxon>
        <taxon>Gymnophiona</taxon>
        <taxon>Geotrypetes</taxon>
    </lineage>
</organism>
<keyword evidence="5" id="KW-0677">Repeat</keyword>
<feature type="region of interest" description="Disordered" evidence="13">
    <location>
        <begin position="831"/>
        <end position="857"/>
    </location>
</feature>
<evidence type="ECO:0000256" key="1">
    <source>
        <dbReference type="ARBA" id="ARBA00004123"/>
    </source>
</evidence>
<dbReference type="SMART" id="SM00355">
    <property type="entry name" value="ZnF_C2H2"/>
    <property type="match status" value="4"/>
</dbReference>
<dbReference type="InterPro" id="IPR013087">
    <property type="entry name" value="Znf_C2H2_type"/>
</dbReference>
<evidence type="ECO:0000256" key="6">
    <source>
        <dbReference type="ARBA" id="ARBA00022771"/>
    </source>
</evidence>